<feature type="signal peptide" evidence="11">
    <location>
        <begin position="1"/>
        <end position="30"/>
    </location>
</feature>
<evidence type="ECO:0000256" key="3">
    <source>
        <dbReference type="ARBA" id="ARBA00022452"/>
    </source>
</evidence>
<dbReference type="GO" id="GO:0044718">
    <property type="term" value="P:siderophore transmembrane transport"/>
    <property type="evidence" value="ECO:0007669"/>
    <property type="project" value="TreeGrafter"/>
</dbReference>
<dbReference type="PANTHER" id="PTHR30069">
    <property type="entry name" value="TONB-DEPENDENT OUTER MEMBRANE RECEPTOR"/>
    <property type="match status" value="1"/>
</dbReference>
<dbReference type="EMBL" id="JABEQF010000003">
    <property type="protein sequence ID" value="MBB2189329.1"/>
    <property type="molecule type" value="Genomic_DNA"/>
</dbReference>
<protein>
    <submittedName>
        <fullName evidence="14">TonB-dependent receptor</fullName>
    </submittedName>
</protein>
<feature type="chain" id="PRO_5031533128" evidence="11">
    <location>
        <begin position="31"/>
        <end position="728"/>
    </location>
</feature>
<evidence type="ECO:0000256" key="8">
    <source>
        <dbReference type="ARBA" id="ARBA00023237"/>
    </source>
</evidence>
<evidence type="ECO:0000256" key="7">
    <source>
        <dbReference type="ARBA" id="ARBA00023136"/>
    </source>
</evidence>
<dbReference type="PROSITE" id="PS00430">
    <property type="entry name" value="TONB_DEPENDENT_REC_1"/>
    <property type="match status" value="1"/>
</dbReference>
<dbReference type="GO" id="GO:0015344">
    <property type="term" value="F:siderophore uptake transmembrane transporter activity"/>
    <property type="evidence" value="ECO:0007669"/>
    <property type="project" value="TreeGrafter"/>
</dbReference>
<keyword evidence="6 9" id="KW-0798">TonB box</keyword>
<dbReference type="GO" id="GO:0009279">
    <property type="term" value="C:cell outer membrane"/>
    <property type="evidence" value="ECO:0007669"/>
    <property type="project" value="UniProtKB-SubCell"/>
</dbReference>
<evidence type="ECO:0000259" key="12">
    <source>
        <dbReference type="Pfam" id="PF00593"/>
    </source>
</evidence>
<keyword evidence="7 9" id="KW-0472">Membrane</keyword>
<evidence type="ECO:0000313" key="14">
    <source>
        <dbReference type="EMBL" id="MBB2189329.1"/>
    </source>
</evidence>
<name>A0A7W4PEA3_9PROT</name>
<evidence type="ECO:0000259" key="13">
    <source>
        <dbReference type="Pfam" id="PF07715"/>
    </source>
</evidence>
<keyword evidence="15" id="KW-1185">Reference proteome</keyword>
<comment type="similarity">
    <text evidence="9">Belongs to the TonB-dependent receptor family.</text>
</comment>
<dbReference type="InterPro" id="IPR036942">
    <property type="entry name" value="Beta-barrel_TonB_sf"/>
</dbReference>
<feature type="compositionally biased region" description="Polar residues" evidence="10">
    <location>
        <begin position="45"/>
        <end position="57"/>
    </location>
</feature>
<dbReference type="AlphaFoldDB" id="A0A7W4PEA3"/>
<feature type="domain" description="TonB-dependent receptor-like beta-barrel" evidence="12">
    <location>
        <begin position="256"/>
        <end position="684"/>
    </location>
</feature>
<dbReference type="InterPro" id="IPR039426">
    <property type="entry name" value="TonB-dep_rcpt-like"/>
</dbReference>
<comment type="caution">
    <text evidence="14">The sequence shown here is derived from an EMBL/GenBank/DDBJ whole genome shotgun (WGS) entry which is preliminary data.</text>
</comment>
<gene>
    <name evidence="14" type="ORF">HLH34_05035</name>
</gene>
<keyword evidence="2" id="KW-0813">Transport</keyword>
<evidence type="ECO:0000313" key="15">
    <source>
        <dbReference type="Proteomes" id="UP000555756"/>
    </source>
</evidence>
<evidence type="ECO:0000256" key="11">
    <source>
        <dbReference type="SAM" id="SignalP"/>
    </source>
</evidence>
<evidence type="ECO:0000256" key="10">
    <source>
        <dbReference type="SAM" id="MobiDB-lite"/>
    </source>
</evidence>
<comment type="subcellular location">
    <subcellularLocation>
        <location evidence="1">Cell outer membrane</location>
        <topology evidence="1">Multi-pass membrane protein</topology>
    </subcellularLocation>
</comment>
<evidence type="ECO:0000256" key="4">
    <source>
        <dbReference type="ARBA" id="ARBA00022692"/>
    </source>
</evidence>
<dbReference type="Gene3D" id="2.40.170.20">
    <property type="entry name" value="TonB-dependent receptor, beta-barrel domain"/>
    <property type="match status" value="1"/>
</dbReference>
<evidence type="ECO:0000256" key="9">
    <source>
        <dbReference type="RuleBase" id="RU003357"/>
    </source>
</evidence>
<dbReference type="SUPFAM" id="SSF56935">
    <property type="entry name" value="Porins"/>
    <property type="match status" value="1"/>
</dbReference>
<dbReference type="InterPro" id="IPR010916">
    <property type="entry name" value="TonB_box_CS"/>
</dbReference>
<dbReference type="InterPro" id="IPR012910">
    <property type="entry name" value="Plug_dom"/>
</dbReference>
<keyword evidence="14" id="KW-0675">Receptor</keyword>
<keyword evidence="5 11" id="KW-0732">Signal</keyword>
<dbReference type="InterPro" id="IPR000531">
    <property type="entry name" value="Beta-barrel_TonB"/>
</dbReference>
<sequence length="728" mass="80203">MKGPKRSMKSLRPIVGVGLLHVVLTSSALAAQETPAPAGNRPAPRQTTPAATKSSVDETITVTASRLNLLGGAVSAAQGTITREELQLRPAYRVGQLLEAVPGLVVTAHSGEGKANQFLMRGFNLDHGTDLASFVDDIPINEVTHAHGQGYTDLNFLIPELLGSIDYTKGPFNATTGDFGVAGSDRVHLVDDMPTTISGSGGTLGDARFFTGGTAHFPNKDRLVGAFEIDHADGPWTYPDNFRAIKSAARYVHGTATNGFDLTGMYYRGQWRATNDQPLEAIQHHLISRFGSLDPSDGGFTERYSLSGHYRLGGDRRKWVTSFFADHSRLALWNNFTHYLVDPVDGDQFGQDETRTKVGGTASYMRTDLVGALRTETVFGLDGRYDTIFIDRRHTRQRVVLPTCPDSPYGGGLYVCNADNVQEGRVAGYVQNTTHWLPWLRTVVGLREEYYHGADHSLVTGYFGRVGQTLFQPKGSLIFGPWQKTELYLSAGRGFHSNDLRGVVGTFSGDRFLAGSVLAPLMTKAVSEEIGIRSTPLRRLNTQLAFWRIDFDSELMYDADEGVNEAGPPSRRQGVEFSAQYNPLSWVELNTDIAYSHARYRTHDPEYYGIGGTYVANAPNFIWSFGVLLDNKGPWFGGLQVRWLGGYPLLEDNSLRAKGYREVNLDAGYRFSKRLKLTVSIFNLTNSHDNAIEYGYDYRITPMAQAITGATVHPLEPISARFALTLTL</sequence>
<keyword evidence="8" id="KW-0998">Cell outer membrane</keyword>
<feature type="domain" description="TonB-dependent receptor plug" evidence="13">
    <location>
        <begin position="77"/>
        <end position="183"/>
    </location>
</feature>
<evidence type="ECO:0000256" key="5">
    <source>
        <dbReference type="ARBA" id="ARBA00022729"/>
    </source>
</evidence>
<evidence type="ECO:0000256" key="2">
    <source>
        <dbReference type="ARBA" id="ARBA00022448"/>
    </source>
</evidence>
<dbReference type="Gene3D" id="2.170.130.10">
    <property type="entry name" value="TonB-dependent receptor, plug domain"/>
    <property type="match status" value="1"/>
</dbReference>
<reference evidence="14 15" key="1">
    <citation type="submission" date="2020-04" db="EMBL/GenBank/DDBJ databases">
        <title>Description of novel Gluconacetobacter.</title>
        <authorList>
            <person name="Sombolestani A."/>
        </authorList>
    </citation>
    <scope>NUCLEOTIDE SEQUENCE [LARGE SCALE GENOMIC DNA]</scope>
    <source>
        <strain evidence="14 15">LMG 21311</strain>
    </source>
</reference>
<dbReference type="Pfam" id="PF07715">
    <property type="entry name" value="Plug"/>
    <property type="match status" value="1"/>
</dbReference>
<dbReference type="Pfam" id="PF00593">
    <property type="entry name" value="TonB_dep_Rec_b-barrel"/>
    <property type="match status" value="1"/>
</dbReference>
<proteinExistence type="inferred from homology"/>
<keyword evidence="4" id="KW-0812">Transmembrane</keyword>
<dbReference type="InterPro" id="IPR037066">
    <property type="entry name" value="Plug_dom_sf"/>
</dbReference>
<feature type="region of interest" description="Disordered" evidence="10">
    <location>
        <begin position="33"/>
        <end position="57"/>
    </location>
</feature>
<dbReference type="Proteomes" id="UP000555756">
    <property type="component" value="Unassembled WGS sequence"/>
</dbReference>
<keyword evidence="3" id="KW-1134">Transmembrane beta strand</keyword>
<evidence type="ECO:0000256" key="6">
    <source>
        <dbReference type="ARBA" id="ARBA00023077"/>
    </source>
</evidence>
<accession>A0A7W4PEA3</accession>
<organism evidence="14 15">
    <name type="scientific">Gluconacetobacter azotocaptans</name>
    <dbReference type="NCBI Taxonomy" id="142834"/>
    <lineage>
        <taxon>Bacteria</taxon>
        <taxon>Pseudomonadati</taxon>
        <taxon>Pseudomonadota</taxon>
        <taxon>Alphaproteobacteria</taxon>
        <taxon>Acetobacterales</taxon>
        <taxon>Acetobacteraceae</taxon>
        <taxon>Gluconacetobacter</taxon>
    </lineage>
</organism>
<evidence type="ECO:0000256" key="1">
    <source>
        <dbReference type="ARBA" id="ARBA00004571"/>
    </source>
</evidence>
<dbReference type="PANTHER" id="PTHR30069:SF36">
    <property type="entry name" value="BLL6948 PROTEIN"/>
    <property type="match status" value="1"/>
</dbReference>